<comment type="caution">
    <text evidence="2">The sequence shown here is derived from an EMBL/GenBank/DDBJ whole genome shotgun (WGS) entry which is preliminary data.</text>
</comment>
<dbReference type="STRING" id="69332.A0A388LLE8"/>
<dbReference type="Pfam" id="PF14273">
    <property type="entry name" value="DUF4360"/>
    <property type="match status" value="1"/>
</dbReference>
<name>A0A388LLE8_CHABU</name>
<accession>A0A388LLE8</accession>
<organism evidence="2 3">
    <name type="scientific">Chara braunii</name>
    <name type="common">Braun's stonewort</name>
    <dbReference type="NCBI Taxonomy" id="69332"/>
    <lineage>
        <taxon>Eukaryota</taxon>
        <taxon>Viridiplantae</taxon>
        <taxon>Streptophyta</taxon>
        <taxon>Charophyceae</taxon>
        <taxon>Charales</taxon>
        <taxon>Characeae</taxon>
        <taxon>Chara</taxon>
    </lineage>
</organism>
<feature type="signal peptide" evidence="1">
    <location>
        <begin position="1"/>
        <end position="30"/>
    </location>
</feature>
<sequence>MPCYSHSMAAMAVWLAMAVLLLNAVAHIDAQDAPLDVSIRGVSFKGTGCDGTNTVYDVSVDKKAVTFIFRNFTAILGVRHKSDCEIQLQLESTDGWQLEKAETIGRGFADLGAGVVGRHTLTSSISGLTFDSNASKRITEIHGPFTDNYDVSEKFLRLGPDYAVVGGGLDSGACAVENAVNIKSLLKVKGPKGAKGIMNVDSQDTALTIKCVWEAC</sequence>
<proteinExistence type="predicted"/>
<dbReference type="Gramene" id="GBG83117">
    <property type="protein sequence ID" value="GBG83117"/>
    <property type="gene ID" value="CBR_g36735"/>
</dbReference>
<evidence type="ECO:0000256" key="1">
    <source>
        <dbReference type="SAM" id="SignalP"/>
    </source>
</evidence>
<dbReference type="Proteomes" id="UP000265515">
    <property type="component" value="Unassembled WGS sequence"/>
</dbReference>
<dbReference type="InterPro" id="IPR025649">
    <property type="entry name" value="DUF4360"/>
</dbReference>
<gene>
    <name evidence="2" type="ORF">CBR_g36735</name>
</gene>
<feature type="chain" id="PRO_5017178067" evidence="1">
    <location>
        <begin position="31"/>
        <end position="216"/>
    </location>
</feature>
<evidence type="ECO:0000313" key="3">
    <source>
        <dbReference type="Proteomes" id="UP000265515"/>
    </source>
</evidence>
<dbReference type="AlphaFoldDB" id="A0A388LLE8"/>
<keyword evidence="3" id="KW-1185">Reference proteome</keyword>
<protein>
    <submittedName>
        <fullName evidence="2">Uncharacterized protein</fullName>
    </submittedName>
</protein>
<reference evidence="2 3" key="1">
    <citation type="journal article" date="2018" name="Cell">
        <title>The Chara Genome: Secondary Complexity and Implications for Plant Terrestrialization.</title>
        <authorList>
            <person name="Nishiyama T."/>
            <person name="Sakayama H."/>
            <person name="Vries J.D."/>
            <person name="Buschmann H."/>
            <person name="Saint-Marcoux D."/>
            <person name="Ullrich K.K."/>
            <person name="Haas F.B."/>
            <person name="Vanderstraeten L."/>
            <person name="Becker D."/>
            <person name="Lang D."/>
            <person name="Vosolsobe S."/>
            <person name="Rombauts S."/>
            <person name="Wilhelmsson P.K.I."/>
            <person name="Janitza P."/>
            <person name="Kern R."/>
            <person name="Heyl A."/>
            <person name="Rumpler F."/>
            <person name="Villalobos L.I.A.C."/>
            <person name="Clay J.M."/>
            <person name="Skokan R."/>
            <person name="Toyoda A."/>
            <person name="Suzuki Y."/>
            <person name="Kagoshima H."/>
            <person name="Schijlen E."/>
            <person name="Tajeshwar N."/>
            <person name="Catarino B."/>
            <person name="Hetherington A.J."/>
            <person name="Saltykova A."/>
            <person name="Bonnot C."/>
            <person name="Breuninger H."/>
            <person name="Symeonidi A."/>
            <person name="Radhakrishnan G.V."/>
            <person name="Van Nieuwerburgh F."/>
            <person name="Deforce D."/>
            <person name="Chang C."/>
            <person name="Karol K.G."/>
            <person name="Hedrich R."/>
            <person name="Ulvskov P."/>
            <person name="Glockner G."/>
            <person name="Delwiche C.F."/>
            <person name="Petrasek J."/>
            <person name="Van de Peer Y."/>
            <person name="Friml J."/>
            <person name="Beilby M."/>
            <person name="Dolan L."/>
            <person name="Kohara Y."/>
            <person name="Sugano S."/>
            <person name="Fujiyama A."/>
            <person name="Delaux P.-M."/>
            <person name="Quint M."/>
            <person name="TheiBen G."/>
            <person name="Hagemann M."/>
            <person name="Harholt J."/>
            <person name="Dunand C."/>
            <person name="Zachgo S."/>
            <person name="Langdale J."/>
            <person name="Maumus F."/>
            <person name="Straeten D.V.D."/>
            <person name="Gould S.B."/>
            <person name="Rensing S.A."/>
        </authorList>
    </citation>
    <scope>NUCLEOTIDE SEQUENCE [LARGE SCALE GENOMIC DNA]</scope>
    <source>
        <strain evidence="2 3">S276</strain>
    </source>
</reference>
<keyword evidence="1" id="KW-0732">Signal</keyword>
<dbReference type="EMBL" id="BFEA01000429">
    <property type="protein sequence ID" value="GBG83117.1"/>
    <property type="molecule type" value="Genomic_DNA"/>
</dbReference>
<evidence type="ECO:0000313" key="2">
    <source>
        <dbReference type="EMBL" id="GBG83117.1"/>
    </source>
</evidence>